<reference evidence="3 4" key="1">
    <citation type="submission" date="2014-06" db="EMBL/GenBank/DDBJ databases">
        <title>Evolutionary Origins and Diversification of the Mycorrhizal Mutualists.</title>
        <authorList>
            <consortium name="DOE Joint Genome Institute"/>
            <consortium name="Mycorrhizal Genomics Consortium"/>
            <person name="Kohler A."/>
            <person name="Kuo A."/>
            <person name="Nagy L.G."/>
            <person name="Floudas D."/>
            <person name="Copeland A."/>
            <person name="Barry K.W."/>
            <person name="Cichocki N."/>
            <person name="Veneault-Fourrey C."/>
            <person name="LaButti K."/>
            <person name="Lindquist E.A."/>
            <person name="Lipzen A."/>
            <person name="Lundell T."/>
            <person name="Morin E."/>
            <person name="Murat C."/>
            <person name="Riley R."/>
            <person name="Ohm R."/>
            <person name="Sun H."/>
            <person name="Tunlid A."/>
            <person name="Henrissat B."/>
            <person name="Grigoriev I.V."/>
            <person name="Hibbett D.S."/>
            <person name="Martin F."/>
        </authorList>
    </citation>
    <scope>NUCLEOTIDE SEQUENCE [LARGE SCALE GENOMIC DNA]</scope>
    <source>
        <strain evidence="3 4">FD-325 SS-3</strain>
    </source>
</reference>
<dbReference type="Proteomes" id="UP000053263">
    <property type="component" value="Unassembled WGS sequence"/>
</dbReference>
<feature type="compositionally biased region" description="Pro residues" evidence="2">
    <location>
        <begin position="58"/>
        <end position="73"/>
    </location>
</feature>
<feature type="region of interest" description="Disordered" evidence="2">
    <location>
        <begin position="245"/>
        <end position="285"/>
    </location>
</feature>
<proteinExistence type="predicted"/>
<evidence type="ECO:0000256" key="1">
    <source>
        <dbReference type="SAM" id="Coils"/>
    </source>
</evidence>
<feature type="region of interest" description="Disordered" evidence="2">
    <location>
        <begin position="30"/>
        <end position="73"/>
    </location>
</feature>
<feature type="coiled-coil region" evidence="1">
    <location>
        <begin position="381"/>
        <end position="426"/>
    </location>
</feature>
<name>A0A0C9T426_PLICR</name>
<feature type="compositionally biased region" description="Basic residues" evidence="2">
    <location>
        <begin position="265"/>
        <end position="275"/>
    </location>
</feature>
<keyword evidence="1" id="KW-0175">Coiled coil</keyword>
<dbReference type="HOGENOM" id="CLU_642691_0_0_1"/>
<dbReference type="OrthoDB" id="2690866at2759"/>
<keyword evidence="4" id="KW-1185">Reference proteome</keyword>
<evidence type="ECO:0000313" key="3">
    <source>
        <dbReference type="EMBL" id="KII82853.1"/>
    </source>
</evidence>
<dbReference type="EMBL" id="KN832613">
    <property type="protein sequence ID" value="KII82853.1"/>
    <property type="molecule type" value="Genomic_DNA"/>
</dbReference>
<organism evidence="3 4">
    <name type="scientific">Plicaturopsis crispa FD-325 SS-3</name>
    <dbReference type="NCBI Taxonomy" id="944288"/>
    <lineage>
        <taxon>Eukaryota</taxon>
        <taxon>Fungi</taxon>
        <taxon>Dikarya</taxon>
        <taxon>Basidiomycota</taxon>
        <taxon>Agaricomycotina</taxon>
        <taxon>Agaricomycetes</taxon>
        <taxon>Agaricomycetidae</taxon>
        <taxon>Amylocorticiales</taxon>
        <taxon>Amylocorticiaceae</taxon>
        <taxon>Plicatura</taxon>
        <taxon>Plicaturopsis crispa</taxon>
    </lineage>
</organism>
<evidence type="ECO:0000313" key="4">
    <source>
        <dbReference type="Proteomes" id="UP000053263"/>
    </source>
</evidence>
<accession>A0A0C9T426</accession>
<protein>
    <submittedName>
        <fullName evidence="3">Uncharacterized protein</fullName>
    </submittedName>
</protein>
<feature type="region of interest" description="Disordered" evidence="2">
    <location>
        <begin position="112"/>
        <end position="131"/>
    </location>
</feature>
<sequence length="427" mass="45830">MFPKKRQLPQCRQGCFEEDGVTPILKKLCAHSSSGRKRQRTDEGVASESVAAHVGPVPSCPAPPASCVAPPPSSPVVGLHLPTDSSQLPPVWPEISESFEDVDMDPSATFLAQNGGHDQTRPRDASTHGADALPSVDYGVYFDDWFGEPPSSGDSPGVDGSFDMSPAHDLAPPQCSRSTYTFDVTAVLDVLQTGLEHHGGVPTSSLVAPSISDTSFISSETDAAAAAVLSEMGVEHLAHGVTSWDPITTAPGSVRPPAGPGPTRRAGRKGRRGRAKAQAAQKGKEAEYILDPETRSRRMSDRLATIMEKIHELVSMVQPYIFFYISRPETVLLGNGQTASFVSQAMQDALSKAGLEDHDNLLHELVKEHSRVTTGNSNFETRKLNIKVQALQAEKEKALAEAQKSLAEEQAARRKVEAELAALRSRS</sequence>
<feature type="compositionally biased region" description="Low complexity" evidence="2">
    <location>
        <begin position="149"/>
        <end position="163"/>
    </location>
</feature>
<gene>
    <name evidence="3" type="ORF">PLICRDRAFT_47473</name>
</gene>
<dbReference type="AlphaFoldDB" id="A0A0C9T426"/>
<feature type="region of interest" description="Disordered" evidence="2">
    <location>
        <begin position="149"/>
        <end position="170"/>
    </location>
</feature>
<evidence type="ECO:0000256" key="2">
    <source>
        <dbReference type="SAM" id="MobiDB-lite"/>
    </source>
</evidence>